<dbReference type="InterPro" id="IPR020103">
    <property type="entry name" value="PsdUridine_synth_cat_dom_sf"/>
</dbReference>
<dbReference type="PANTHER" id="PTHR21600">
    <property type="entry name" value="MITOCHONDRIAL RNA PSEUDOURIDINE SYNTHASE"/>
    <property type="match status" value="1"/>
</dbReference>
<evidence type="ECO:0000313" key="8">
    <source>
        <dbReference type="EMBL" id="ASQ30189.1"/>
    </source>
</evidence>
<dbReference type="AlphaFoldDB" id="A0A222MWA5"/>
<evidence type="ECO:0000256" key="5">
    <source>
        <dbReference type="ARBA" id="ARBA00033164"/>
    </source>
</evidence>
<protein>
    <recommendedName>
        <fullName evidence="4">RNA pseudouridylate synthase</fullName>
    </recommendedName>
    <alternativeName>
        <fullName evidence="5">RNA-uridine isomerase</fullName>
    </alternativeName>
</protein>
<dbReference type="SUPFAM" id="SSF55120">
    <property type="entry name" value="Pseudouridine synthase"/>
    <property type="match status" value="1"/>
</dbReference>
<keyword evidence="9" id="KW-1185">Reference proteome</keyword>
<dbReference type="GO" id="GO:0000455">
    <property type="term" value="P:enzyme-directed rRNA pseudouridine synthesis"/>
    <property type="evidence" value="ECO:0007669"/>
    <property type="project" value="TreeGrafter"/>
</dbReference>
<comment type="catalytic activity">
    <reaction evidence="1">
        <text>a uridine in RNA = a pseudouridine in RNA</text>
        <dbReference type="Rhea" id="RHEA:48348"/>
        <dbReference type="Rhea" id="RHEA-COMP:12068"/>
        <dbReference type="Rhea" id="RHEA-COMP:12069"/>
        <dbReference type="ChEBI" id="CHEBI:65314"/>
        <dbReference type="ChEBI" id="CHEBI:65315"/>
    </reaction>
</comment>
<name>A0A222MWA5_9BACT</name>
<organism evidence="8 9">
    <name type="scientific">Campylobacter avium LMG 24591</name>
    <dbReference type="NCBI Taxonomy" id="522484"/>
    <lineage>
        <taxon>Bacteria</taxon>
        <taxon>Pseudomonadati</taxon>
        <taxon>Campylobacterota</taxon>
        <taxon>Epsilonproteobacteria</taxon>
        <taxon>Campylobacterales</taxon>
        <taxon>Campylobacteraceae</taxon>
        <taxon>Campylobacter</taxon>
    </lineage>
</organism>
<accession>A0A222MWA5</accession>
<dbReference type="PROSITE" id="PS50889">
    <property type="entry name" value="S4"/>
    <property type="match status" value="1"/>
</dbReference>
<reference evidence="8 9" key="1">
    <citation type="submission" date="2017-07" db="EMBL/GenBank/DDBJ databases">
        <title>Analysis of two Campylobacter avium genomes and identification of a novel hippuricase gene.</title>
        <authorList>
            <person name="Miller W.G."/>
            <person name="Chapman M.H."/>
            <person name="Yee E."/>
            <person name="Revez J."/>
            <person name="Bono J.L."/>
            <person name="Rossi M."/>
        </authorList>
    </citation>
    <scope>NUCLEOTIDE SEQUENCE [LARGE SCALE GENOMIC DNA]</scope>
    <source>
        <strain evidence="8 9">LMG 24591</strain>
    </source>
</reference>
<keyword evidence="6" id="KW-0694">RNA-binding</keyword>
<evidence type="ECO:0000256" key="1">
    <source>
        <dbReference type="ARBA" id="ARBA00000073"/>
    </source>
</evidence>
<dbReference type="OrthoDB" id="128480at2"/>
<keyword evidence="3 8" id="KW-0413">Isomerase</keyword>
<dbReference type="GO" id="GO:0003723">
    <property type="term" value="F:RNA binding"/>
    <property type="evidence" value="ECO:0007669"/>
    <property type="project" value="UniProtKB-KW"/>
</dbReference>
<dbReference type="InterPro" id="IPR006145">
    <property type="entry name" value="PsdUridine_synth_RsuA/RluA"/>
</dbReference>
<evidence type="ECO:0000256" key="3">
    <source>
        <dbReference type="ARBA" id="ARBA00023235"/>
    </source>
</evidence>
<dbReference type="PROSITE" id="PS01129">
    <property type="entry name" value="PSI_RLU"/>
    <property type="match status" value="1"/>
</dbReference>
<gene>
    <name evidence="8" type="primary">rluA</name>
    <name evidence="8" type="ORF">CAV_0522</name>
</gene>
<sequence>MKEKAYKLLALQEKISNSKAKELIDRGLVFYKNEKLKLARELLSKSAKFVVKEQKKIEIIFEDEKIIAVNKPFAMLSEEVEKSLQARLLNRLDKETSGLLLLCKNEDFRLKCINEFKKQNVYKSYIAVLNGIVPEVLEIDEPILVKKTQNKAFVKISKEGQSAYTKIIPLMINAKKTLAKIIIKTGRTHQIRLHTAFAGYGVVGDERYAKIPSQRMYLHSFECALFDYHFRADLDESFEKFGFELKNLNFKDL</sequence>
<evidence type="ECO:0000256" key="2">
    <source>
        <dbReference type="ARBA" id="ARBA00010876"/>
    </source>
</evidence>
<dbReference type="CDD" id="cd02869">
    <property type="entry name" value="PseudoU_synth_RluA_like"/>
    <property type="match status" value="1"/>
</dbReference>
<evidence type="ECO:0000313" key="9">
    <source>
        <dbReference type="Proteomes" id="UP000201169"/>
    </source>
</evidence>
<dbReference type="Gene3D" id="3.30.2350.10">
    <property type="entry name" value="Pseudouridine synthase"/>
    <property type="match status" value="1"/>
</dbReference>
<proteinExistence type="inferred from homology"/>
<evidence type="ECO:0000256" key="4">
    <source>
        <dbReference type="ARBA" id="ARBA00031870"/>
    </source>
</evidence>
<dbReference type="KEGG" id="cavi:CAV_0522"/>
<dbReference type="InterPro" id="IPR006224">
    <property type="entry name" value="PsdUridine_synth_RluA-like_CS"/>
</dbReference>
<evidence type="ECO:0000259" key="7">
    <source>
        <dbReference type="Pfam" id="PF00849"/>
    </source>
</evidence>
<dbReference type="Pfam" id="PF00849">
    <property type="entry name" value="PseudoU_synth_2"/>
    <property type="match status" value="1"/>
</dbReference>
<evidence type="ECO:0000256" key="6">
    <source>
        <dbReference type="PROSITE-ProRule" id="PRU00182"/>
    </source>
</evidence>
<dbReference type="Proteomes" id="UP000201169">
    <property type="component" value="Chromosome"/>
</dbReference>
<dbReference type="GO" id="GO:0009982">
    <property type="term" value="F:pseudouridine synthase activity"/>
    <property type="evidence" value="ECO:0007669"/>
    <property type="project" value="InterPro"/>
</dbReference>
<dbReference type="InterPro" id="IPR050188">
    <property type="entry name" value="RluA_PseudoU_synthase"/>
</dbReference>
<dbReference type="EMBL" id="CP022347">
    <property type="protein sequence ID" value="ASQ30189.1"/>
    <property type="molecule type" value="Genomic_DNA"/>
</dbReference>
<dbReference type="GO" id="GO:0140098">
    <property type="term" value="F:catalytic activity, acting on RNA"/>
    <property type="evidence" value="ECO:0007669"/>
    <property type="project" value="UniProtKB-ARBA"/>
</dbReference>
<feature type="domain" description="Pseudouridine synthase RsuA/RluA-like" evidence="7">
    <location>
        <begin position="55"/>
        <end position="196"/>
    </location>
</feature>
<dbReference type="PANTHER" id="PTHR21600:SF44">
    <property type="entry name" value="RIBOSOMAL LARGE SUBUNIT PSEUDOURIDINE SYNTHASE D"/>
    <property type="match status" value="1"/>
</dbReference>
<dbReference type="RefSeq" id="WP_094752798.1">
    <property type="nucleotide sequence ID" value="NZ_CP022347.1"/>
</dbReference>
<comment type="similarity">
    <text evidence="2">Belongs to the pseudouridine synthase RluA family.</text>
</comment>